<dbReference type="Pfam" id="PF09383">
    <property type="entry name" value="NIL"/>
    <property type="match status" value="1"/>
</dbReference>
<name>A0A3M0B5L9_9AQUI</name>
<protein>
    <submittedName>
        <fullName evidence="2">NIL domain-containing protein</fullName>
    </submittedName>
</protein>
<sequence>MNSMKLKLIYPEEKIKEPILSKVCKTFDVDINIRKANVQENVGWLELELIGKEDEIEKAIEFLKQNGVEVSPLEGQIFME</sequence>
<accession>A0A3M0B5L9</accession>
<evidence type="ECO:0000259" key="1">
    <source>
        <dbReference type="SMART" id="SM00930"/>
    </source>
</evidence>
<proteinExistence type="predicted"/>
<dbReference type="AlphaFoldDB" id="A0A3M0B5L9"/>
<keyword evidence="3" id="KW-1185">Reference proteome</keyword>
<dbReference type="InterPro" id="IPR018449">
    <property type="entry name" value="NIL_domain"/>
</dbReference>
<evidence type="ECO:0000313" key="3">
    <source>
        <dbReference type="Proteomes" id="UP000280842"/>
    </source>
</evidence>
<comment type="caution">
    <text evidence="2">The sequence shown here is derived from an EMBL/GenBank/DDBJ whole genome shotgun (WGS) entry which is preliminary data.</text>
</comment>
<gene>
    <name evidence="2" type="ORF">CLV39_1719</name>
</gene>
<dbReference type="SUPFAM" id="SSF55021">
    <property type="entry name" value="ACT-like"/>
    <property type="match status" value="1"/>
</dbReference>
<reference evidence="2 3" key="1">
    <citation type="submission" date="2018-10" db="EMBL/GenBank/DDBJ databases">
        <title>Genomic Encyclopedia of Archaeal and Bacterial Type Strains, Phase II (KMG-II): from individual species to whole genera.</title>
        <authorList>
            <person name="Goeker M."/>
        </authorList>
    </citation>
    <scope>NUCLEOTIDE SEQUENCE [LARGE SCALE GENOMIC DNA]</scope>
    <source>
        <strain evidence="2 3">VM1</strain>
    </source>
</reference>
<dbReference type="OrthoDB" id="9808559at2"/>
<dbReference type="Proteomes" id="UP000280842">
    <property type="component" value="Unassembled WGS sequence"/>
</dbReference>
<feature type="domain" description="NIL" evidence="1">
    <location>
        <begin position="2"/>
        <end position="73"/>
    </location>
</feature>
<dbReference type="EMBL" id="REFO01000018">
    <property type="protein sequence ID" value="RMA92471.1"/>
    <property type="molecule type" value="Genomic_DNA"/>
</dbReference>
<organism evidence="2 3">
    <name type="scientific">Hydrogenothermus marinus</name>
    <dbReference type="NCBI Taxonomy" id="133270"/>
    <lineage>
        <taxon>Bacteria</taxon>
        <taxon>Pseudomonadati</taxon>
        <taxon>Aquificota</taxon>
        <taxon>Aquificia</taxon>
        <taxon>Aquificales</taxon>
        <taxon>Hydrogenothermaceae</taxon>
        <taxon>Hydrogenothermus</taxon>
    </lineage>
</organism>
<dbReference type="SMART" id="SM00930">
    <property type="entry name" value="NIL"/>
    <property type="match status" value="1"/>
</dbReference>
<dbReference type="InterPro" id="IPR045865">
    <property type="entry name" value="ACT-like_dom_sf"/>
</dbReference>
<evidence type="ECO:0000313" key="2">
    <source>
        <dbReference type="EMBL" id="RMA92471.1"/>
    </source>
</evidence>
<dbReference type="Gene3D" id="3.30.70.260">
    <property type="match status" value="1"/>
</dbReference>
<dbReference type="RefSeq" id="WP_121923809.1">
    <property type="nucleotide sequence ID" value="NZ_REFO01000018.1"/>
</dbReference>